<feature type="binding site" evidence="8">
    <location>
        <position position="758"/>
    </location>
    <ligand>
        <name>a divalent metal cation</name>
        <dbReference type="ChEBI" id="CHEBI:60240"/>
    </ligand>
</feature>
<evidence type="ECO:0000256" key="1">
    <source>
        <dbReference type="ARBA" id="ARBA00000077"/>
    </source>
</evidence>
<dbReference type="InterPro" id="IPR036397">
    <property type="entry name" value="RNaseH_sf"/>
</dbReference>
<evidence type="ECO:0000256" key="2">
    <source>
        <dbReference type="ARBA" id="ARBA00001946"/>
    </source>
</evidence>
<dbReference type="FunFam" id="3.30.420.10:FF:000016">
    <property type="entry name" value="Ribonuclease"/>
    <property type="match status" value="1"/>
</dbReference>
<keyword evidence="12" id="KW-1185">Reference proteome</keyword>
<dbReference type="SUPFAM" id="SSF52047">
    <property type="entry name" value="RNI-like"/>
    <property type="match status" value="1"/>
</dbReference>
<comment type="catalytic activity">
    <reaction evidence="1 8 9">
        <text>Endonucleolytic cleavage to 5'-phosphomonoester.</text>
        <dbReference type="EC" id="3.1.26.4"/>
    </reaction>
</comment>
<evidence type="ECO:0000313" key="12">
    <source>
        <dbReference type="Proteomes" id="UP000283269"/>
    </source>
</evidence>
<dbReference type="InterPro" id="IPR001352">
    <property type="entry name" value="RNase_HII/HIII"/>
</dbReference>
<evidence type="ECO:0000259" key="10">
    <source>
        <dbReference type="PROSITE" id="PS51975"/>
    </source>
</evidence>
<evidence type="ECO:0000256" key="3">
    <source>
        <dbReference type="ARBA" id="ARBA00007058"/>
    </source>
</evidence>
<dbReference type="NCBIfam" id="TIGR00729">
    <property type="entry name" value="ribonuclease HII"/>
    <property type="match status" value="1"/>
</dbReference>
<dbReference type="InterPro" id="IPR012337">
    <property type="entry name" value="RNaseH-like_sf"/>
</dbReference>
<dbReference type="Proteomes" id="UP000283269">
    <property type="component" value="Unassembled WGS sequence"/>
</dbReference>
<evidence type="ECO:0000256" key="8">
    <source>
        <dbReference type="PROSITE-ProRule" id="PRU01319"/>
    </source>
</evidence>
<dbReference type="InterPro" id="IPR023160">
    <property type="entry name" value="RNase_HII_hlx-loop-hlx_cap_dom"/>
</dbReference>
<dbReference type="InterPro" id="IPR004649">
    <property type="entry name" value="RNase_H2_suA"/>
</dbReference>
<name>A0A409X3Q0_PSICY</name>
<dbReference type="PANTHER" id="PTHR10954">
    <property type="entry name" value="RIBONUCLEASE H2 SUBUNIT A"/>
    <property type="match status" value="1"/>
</dbReference>
<reference evidence="11 12" key="1">
    <citation type="journal article" date="2018" name="Evol. Lett.">
        <title>Horizontal gene cluster transfer increased hallucinogenic mushroom diversity.</title>
        <authorList>
            <person name="Reynolds H.T."/>
            <person name="Vijayakumar V."/>
            <person name="Gluck-Thaler E."/>
            <person name="Korotkin H.B."/>
            <person name="Matheny P.B."/>
            <person name="Slot J.C."/>
        </authorList>
    </citation>
    <scope>NUCLEOTIDE SEQUENCE [LARGE SCALE GENOMIC DNA]</scope>
    <source>
        <strain evidence="11 12">2631</strain>
    </source>
</reference>
<dbReference type="GO" id="GO:0032299">
    <property type="term" value="C:ribonuclease H2 complex"/>
    <property type="evidence" value="ECO:0007669"/>
    <property type="project" value="TreeGrafter"/>
</dbReference>
<keyword evidence="6 8" id="KW-0255">Endonuclease</keyword>
<dbReference type="Gene3D" id="1.10.10.460">
    <property type="entry name" value="Ribonuclease hii. Domain 2"/>
    <property type="match status" value="1"/>
</dbReference>
<keyword evidence="5 8" id="KW-0479">Metal-binding</keyword>
<comment type="caution">
    <text evidence="11">The sequence shown here is derived from an EMBL/GenBank/DDBJ whole genome shotgun (WGS) entry which is preliminary data.</text>
</comment>
<comment type="function">
    <text evidence="9">Endonuclease that specifically degrades the RNA of RNA-DNA hybrids.</text>
</comment>
<dbReference type="FunFam" id="1.10.10.460:FF:000001">
    <property type="entry name" value="Ribonuclease"/>
    <property type="match status" value="1"/>
</dbReference>
<dbReference type="CDD" id="cd07181">
    <property type="entry name" value="RNase_HII_eukaryota_like"/>
    <property type="match status" value="1"/>
</dbReference>
<feature type="binding site" evidence="8">
    <location>
        <position position="650"/>
    </location>
    <ligand>
        <name>a divalent metal cation</name>
        <dbReference type="ChEBI" id="CHEBI:60240"/>
    </ligand>
</feature>
<dbReference type="GO" id="GO:0004523">
    <property type="term" value="F:RNA-DNA hybrid ribonuclease activity"/>
    <property type="evidence" value="ECO:0007669"/>
    <property type="project" value="UniProtKB-UniRule"/>
</dbReference>
<keyword evidence="7 8" id="KW-0378">Hydrolase</keyword>
<dbReference type="GO" id="GO:0046872">
    <property type="term" value="F:metal ion binding"/>
    <property type="evidence" value="ECO:0007669"/>
    <property type="project" value="UniProtKB-KW"/>
</dbReference>
<evidence type="ECO:0000256" key="6">
    <source>
        <dbReference type="ARBA" id="ARBA00022759"/>
    </source>
</evidence>
<keyword evidence="4 8" id="KW-0540">Nuclease</keyword>
<feature type="binding site" evidence="8">
    <location>
        <position position="651"/>
    </location>
    <ligand>
        <name>a divalent metal cation</name>
        <dbReference type="ChEBI" id="CHEBI:60240"/>
    </ligand>
</feature>
<evidence type="ECO:0000256" key="9">
    <source>
        <dbReference type="RuleBase" id="RU003515"/>
    </source>
</evidence>
<sequence length="913" mass="102377">MTIFELTTMKPNVIESDCEHAKEQDSRIETLFYNDPTSSFSSVIGLKGPRISWITFPAHGYSMSTFPLSDQEARIWLRIVGLSEDEVSRVNSSLEYHKERLQSITIQIDSVVDPIPGSEEFRTTFCGLPFRRRRKVGRKRKNEPTRLPGALVMSEEATAKSIANLRSLLSPIRRLPPEILTEIFQYCLPPDKFIRPSPYEAPLLLTHVCSAWRNACLANPLLWRSLEITNGTGTLDMNHRRNVSALTHMWFSRAGTCPLSFSVEDDNIWVQRVMSTLGNLDHRFRHLKINIPQSAGLQFEPDRNYSALETFEIFTPQGLEDFQVATLSSSLLMNAPKLREFIWNNGAHLPPSHIRMHWGNLTRLTLNTSINIDQCLMIMSKLERVTHLTFHNICLSNPSVSHLNVTLPELTSFIVCADYNISRIFEEVTIPKLNELILNLRYWPNRSITNFLRRSRCPLQSLNLYFPPLTESDLIECLQIVQSTLKEFTVQSNPGMYSVTDNIIDRLTDTGVGEVLCPNLSVMALYDCISCSPGRFANMVRSRLRPLPTIPSDSDVPGSTHIRRFQRVVPLRVIEMYDDGLAIEMSQEDIERLRAFMEEGLHSFLFLPSFTINMSEQIPSAPAPSTPLKESYTYHSPTPTAAGPYILGVDEAGRGPVLGPLVYGVAYCPASYQEKMEALGFADSKTLNSATRSGLLDILSSDPPNLAWSVRVVSPQAISSGMLRRPPINLNRQSEDATILLIREVLAKGIVLSEVYVDALGNTTTYEKYLSSLFPDIDFTVTQKADSKFKIVGAASVAAKVTRDACVEGWHFEESVDGKEEQPWSSALGSGYPSDPNTQAWLKTAVDPVFGFPKIVRFSWTTVKVILDKSAHPVKWVDEGQASLVKAFEVGSGPDKGRCAVTKDLHIRSVDVL</sequence>
<dbReference type="InterPro" id="IPR036047">
    <property type="entry name" value="F-box-like_dom_sf"/>
</dbReference>
<dbReference type="PANTHER" id="PTHR10954:SF7">
    <property type="entry name" value="RIBONUCLEASE H2 SUBUNIT A"/>
    <property type="match status" value="1"/>
</dbReference>
<dbReference type="GO" id="GO:0043137">
    <property type="term" value="P:DNA replication, removal of RNA primer"/>
    <property type="evidence" value="ECO:0007669"/>
    <property type="project" value="TreeGrafter"/>
</dbReference>
<organism evidence="11 12">
    <name type="scientific">Psilocybe cyanescens</name>
    <dbReference type="NCBI Taxonomy" id="93625"/>
    <lineage>
        <taxon>Eukaryota</taxon>
        <taxon>Fungi</taxon>
        <taxon>Dikarya</taxon>
        <taxon>Basidiomycota</taxon>
        <taxon>Agaricomycotina</taxon>
        <taxon>Agaricomycetes</taxon>
        <taxon>Agaricomycetidae</taxon>
        <taxon>Agaricales</taxon>
        <taxon>Agaricineae</taxon>
        <taxon>Strophariaceae</taxon>
        <taxon>Psilocybe</taxon>
    </lineage>
</organism>
<dbReference type="STRING" id="93625.A0A409X3Q0"/>
<evidence type="ECO:0000256" key="7">
    <source>
        <dbReference type="ARBA" id="ARBA00022801"/>
    </source>
</evidence>
<comment type="cofactor">
    <cofactor evidence="2">
        <name>Mg(2+)</name>
        <dbReference type="ChEBI" id="CHEBI:18420"/>
    </cofactor>
</comment>
<dbReference type="InParanoid" id="A0A409X3Q0"/>
<evidence type="ECO:0000256" key="4">
    <source>
        <dbReference type="ARBA" id="ARBA00022722"/>
    </source>
</evidence>
<dbReference type="OrthoDB" id="7462577at2759"/>
<dbReference type="InterPro" id="IPR024567">
    <property type="entry name" value="RNase_HII/HIII_dom"/>
</dbReference>
<dbReference type="Gene3D" id="1.20.1280.50">
    <property type="match status" value="1"/>
</dbReference>
<dbReference type="PROSITE" id="PS51975">
    <property type="entry name" value="RNASE_H_2"/>
    <property type="match status" value="1"/>
</dbReference>
<dbReference type="Pfam" id="PF12937">
    <property type="entry name" value="F-box-like"/>
    <property type="match status" value="1"/>
</dbReference>
<dbReference type="EC" id="3.1.26.4" evidence="9"/>
<dbReference type="InterPro" id="IPR001810">
    <property type="entry name" value="F-box_dom"/>
</dbReference>
<comment type="cofactor">
    <cofactor evidence="8">
        <name>Mn(2+)</name>
        <dbReference type="ChEBI" id="CHEBI:29035"/>
    </cofactor>
    <cofactor evidence="8">
        <name>Mg(2+)</name>
        <dbReference type="ChEBI" id="CHEBI:18420"/>
    </cofactor>
    <text evidence="8">Manganese or magnesium. Binds 1 divalent metal ion per monomer in the absence of substrate. May bind a second metal ion after substrate binding.</text>
</comment>
<accession>A0A409X3Q0</accession>
<dbReference type="Gene3D" id="3.80.10.10">
    <property type="entry name" value="Ribonuclease Inhibitor"/>
    <property type="match status" value="1"/>
</dbReference>
<dbReference type="Gene3D" id="3.30.420.10">
    <property type="entry name" value="Ribonuclease H-like superfamily/Ribonuclease H"/>
    <property type="match status" value="1"/>
</dbReference>
<feature type="domain" description="RNase H type-2" evidence="10">
    <location>
        <begin position="644"/>
        <end position="872"/>
    </location>
</feature>
<dbReference type="GO" id="GO:0006298">
    <property type="term" value="P:mismatch repair"/>
    <property type="evidence" value="ECO:0007669"/>
    <property type="project" value="TreeGrafter"/>
</dbReference>
<dbReference type="InterPro" id="IPR032675">
    <property type="entry name" value="LRR_dom_sf"/>
</dbReference>
<dbReference type="SUPFAM" id="SSF81383">
    <property type="entry name" value="F-box domain"/>
    <property type="match status" value="1"/>
</dbReference>
<evidence type="ECO:0000313" key="11">
    <source>
        <dbReference type="EMBL" id="PPQ85377.1"/>
    </source>
</evidence>
<dbReference type="AlphaFoldDB" id="A0A409X3Q0"/>
<dbReference type="GO" id="GO:0003723">
    <property type="term" value="F:RNA binding"/>
    <property type="evidence" value="ECO:0007669"/>
    <property type="project" value="UniProtKB-UniRule"/>
</dbReference>
<dbReference type="Pfam" id="PF01351">
    <property type="entry name" value="RNase_HII"/>
    <property type="match status" value="1"/>
</dbReference>
<proteinExistence type="inferred from homology"/>
<protein>
    <recommendedName>
        <fullName evidence="9">Ribonuclease</fullName>
        <ecNumber evidence="9">3.1.26.4</ecNumber>
    </recommendedName>
</protein>
<dbReference type="SUPFAM" id="SSF53098">
    <property type="entry name" value="Ribonuclease H-like"/>
    <property type="match status" value="1"/>
</dbReference>
<gene>
    <name evidence="11" type="ORF">CVT25_006408</name>
</gene>
<evidence type="ECO:0000256" key="5">
    <source>
        <dbReference type="ARBA" id="ARBA00022723"/>
    </source>
</evidence>
<dbReference type="EMBL" id="NHYD01002722">
    <property type="protein sequence ID" value="PPQ85377.1"/>
    <property type="molecule type" value="Genomic_DNA"/>
</dbReference>
<comment type="similarity">
    <text evidence="3">Belongs to the RNase HII family. Eukaryotic subfamily.</text>
</comment>